<proteinExistence type="predicted"/>
<protein>
    <submittedName>
        <fullName evidence="1">Uncharacterized protein</fullName>
    </submittedName>
</protein>
<reference evidence="1 2" key="1">
    <citation type="journal article" date="2022" name="Hortic Res">
        <title>A haplotype resolved chromosomal level avocado genome allows analysis of novel avocado genes.</title>
        <authorList>
            <person name="Nath O."/>
            <person name="Fletcher S.J."/>
            <person name="Hayward A."/>
            <person name="Shaw L.M."/>
            <person name="Masouleh A.K."/>
            <person name="Furtado A."/>
            <person name="Henry R.J."/>
            <person name="Mitter N."/>
        </authorList>
    </citation>
    <scope>NUCLEOTIDE SEQUENCE [LARGE SCALE GENOMIC DNA]</scope>
    <source>
        <strain evidence="2">cv. Hass</strain>
    </source>
</reference>
<keyword evidence="2" id="KW-1185">Reference proteome</keyword>
<evidence type="ECO:0000313" key="2">
    <source>
        <dbReference type="Proteomes" id="UP001234297"/>
    </source>
</evidence>
<organism evidence="1 2">
    <name type="scientific">Persea americana</name>
    <name type="common">Avocado</name>
    <dbReference type="NCBI Taxonomy" id="3435"/>
    <lineage>
        <taxon>Eukaryota</taxon>
        <taxon>Viridiplantae</taxon>
        <taxon>Streptophyta</taxon>
        <taxon>Embryophyta</taxon>
        <taxon>Tracheophyta</taxon>
        <taxon>Spermatophyta</taxon>
        <taxon>Magnoliopsida</taxon>
        <taxon>Magnoliidae</taxon>
        <taxon>Laurales</taxon>
        <taxon>Lauraceae</taxon>
        <taxon>Persea</taxon>
    </lineage>
</organism>
<dbReference type="Proteomes" id="UP001234297">
    <property type="component" value="Chromosome 10"/>
</dbReference>
<accession>A0ACC2KKW5</accession>
<dbReference type="EMBL" id="CM056818">
    <property type="protein sequence ID" value="KAJ8621614.1"/>
    <property type="molecule type" value="Genomic_DNA"/>
</dbReference>
<name>A0ACC2KKW5_PERAE</name>
<sequence length="82" mass="9909">METATKIKSWSLERRKKFRETREREIWMEEDGQSSASFIEAGMPRLSRFRRDESEPSVWRWDLDADEITVLDAFLRCVRIIK</sequence>
<comment type="caution">
    <text evidence="1">The sequence shown here is derived from an EMBL/GenBank/DDBJ whole genome shotgun (WGS) entry which is preliminary data.</text>
</comment>
<gene>
    <name evidence="1" type="ORF">MRB53_030143</name>
</gene>
<evidence type="ECO:0000313" key="1">
    <source>
        <dbReference type="EMBL" id="KAJ8621614.1"/>
    </source>
</evidence>